<evidence type="ECO:0000313" key="2">
    <source>
        <dbReference type="EMBL" id="GBP49086.1"/>
    </source>
</evidence>
<evidence type="ECO:0000313" key="3">
    <source>
        <dbReference type="Proteomes" id="UP000299102"/>
    </source>
</evidence>
<comment type="caution">
    <text evidence="2">The sequence shown here is derived from an EMBL/GenBank/DDBJ whole genome shotgun (WGS) entry which is preliminary data.</text>
</comment>
<protein>
    <submittedName>
        <fullName evidence="2">Uncharacterized protein</fullName>
    </submittedName>
</protein>
<accession>A0A4C1WCG0</accession>
<proteinExistence type="predicted"/>
<dbReference type="Proteomes" id="UP000299102">
    <property type="component" value="Unassembled WGS sequence"/>
</dbReference>
<sequence length="181" mass="20107">MYIYRLCDVTPRDRRASASQTGTTGGAAQTPHADARIDVAHQKVTDLEFYPITHLFRLVDRWQVASTPGVARFDDVRISTTSSSRYVSRPWALHFRSMEFKRAAGNVYAREHSAGGTSLAPLSALTRSRTAAGRRVYQRALGSLTATGRPATGHRRATRLAIAYREILGRCKFSLDEPNLL</sequence>
<organism evidence="2 3">
    <name type="scientific">Eumeta variegata</name>
    <name type="common">Bagworm moth</name>
    <name type="synonym">Eumeta japonica</name>
    <dbReference type="NCBI Taxonomy" id="151549"/>
    <lineage>
        <taxon>Eukaryota</taxon>
        <taxon>Metazoa</taxon>
        <taxon>Ecdysozoa</taxon>
        <taxon>Arthropoda</taxon>
        <taxon>Hexapoda</taxon>
        <taxon>Insecta</taxon>
        <taxon>Pterygota</taxon>
        <taxon>Neoptera</taxon>
        <taxon>Endopterygota</taxon>
        <taxon>Lepidoptera</taxon>
        <taxon>Glossata</taxon>
        <taxon>Ditrysia</taxon>
        <taxon>Tineoidea</taxon>
        <taxon>Psychidae</taxon>
        <taxon>Oiketicinae</taxon>
        <taxon>Eumeta</taxon>
    </lineage>
</organism>
<feature type="region of interest" description="Disordered" evidence="1">
    <location>
        <begin position="14"/>
        <end position="33"/>
    </location>
</feature>
<gene>
    <name evidence="2" type="ORF">EVAR_26794_1</name>
</gene>
<keyword evidence="3" id="KW-1185">Reference proteome</keyword>
<feature type="compositionally biased region" description="Low complexity" evidence="1">
    <location>
        <begin position="17"/>
        <end position="30"/>
    </location>
</feature>
<dbReference type="EMBL" id="BGZK01000537">
    <property type="protein sequence ID" value="GBP49086.1"/>
    <property type="molecule type" value="Genomic_DNA"/>
</dbReference>
<reference evidence="2 3" key="1">
    <citation type="journal article" date="2019" name="Commun. Biol.">
        <title>The bagworm genome reveals a unique fibroin gene that provides high tensile strength.</title>
        <authorList>
            <person name="Kono N."/>
            <person name="Nakamura H."/>
            <person name="Ohtoshi R."/>
            <person name="Tomita M."/>
            <person name="Numata K."/>
            <person name="Arakawa K."/>
        </authorList>
    </citation>
    <scope>NUCLEOTIDE SEQUENCE [LARGE SCALE GENOMIC DNA]</scope>
</reference>
<dbReference type="AlphaFoldDB" id="A0A4C1WCG0"/>
<evidence type="ECO:0000256" key="1">
    <source>
        <dbReference type="SAM" id="MobiDB-lite"/>
    </source>
</evidence>
<name>A0A4C1WCG0_EUMVA</name>